<gene>
    <name evidence="8" type="ORF">HIM_08929</name>
</gene>
<sequence length="517" mass="57188">MSDLHKQDLANPNYGLSEEAIIIACAVLLPLTWLAVGLRIYVRAYMTKSFQIDDWFMVIAQLTFTVVCALVLESVRAGLGKRNATLTSANLALILKWLTLSIAIYILNMMFVKLSVGLFLLRLAVWTAYKWILWSCLIVFTLWSLVIFFWNIFQCIPVEKQWDFRIQQGHCASQDAVSSWTTALNVLIILSDWVYALLPVPIVWNVKMTKQAKISVVLILGLGILASIATLVRLRYQEQFLQVTSLSYTAIDAMLCTLIESGVAIFASSLATIRPLLRKFRIKGFKSTDRTETSSKAVSSAGTYSSKKSAANRGTMHGANNVSDISLENIGDESDFRNTASDDNNNTWSLDAYRKQRRRLRKRSEDELQGLAVFILYELRVATNPVIPLSMVRTRSIAVSYIGTTVHGLILWCGLYYLPFFFQAVKGCSPILSGVALFPVTVTIVPVAIIAGIAVTKTGCFRGLVWAGWLTTTLGLGLTCVVQVDTPNITWIVFMVVAGVGLGTLFSSLNFAVLAAA</sequence>
<dbReference type="Gene3D" id="1.20.1250.20">
    <property type="entry name" value="MFS general substrate transporter like domains"/>
    <property type="match status" value="1"/>
</dbReference>
<dbReference type="InterPro" id="IPR052337">
    <property type="entry name" value="SAT4-like"/>
</dbReference>
<feature type="transmembrane region" description="Helical" evidence="6">
    <location>
        <begin position="248"/>
        <end position="273"/>
    </location>
</feature>
<evidence type="ECO:0000256" key="5">
    <source>
        <dbReference type="ARBA" id="ARBA00038359"/>
    </source>
</evidence>
<dbReference type="Pfam" id="PF20684">
    <property type="entry name" value="Fung_rhodopsin"/>
    <property type="match status" value="1"/>
</dbReference>
<evidence type="ECO:0000256" key="3">
    <source>
        <dbReference type="ARBA" id="ARBA00022989"/>
    </source>
</evidence>
<dbReference type="OrthoDB" id="4682787at2759"/>
<keyword evidence="4 6" id="KW-0472">Membrane</keyword>
<feature type="transmembrane region" description="Helical" evidence="6">
    <location>
        <begin position="131"/>
        <end position="153"/>
    </location>
</feature>
<evidence type="ECO:0000256" key="6">
    <source>
        <dbReference type="SAM" id="Phobius"/>
    </source>
</evidence>
<dbReference type="SUPFAM" id="SSF103473">
    <property type="entry name" value="MFS general substrate transporter"/>
    <property type="match status" value="1"/>
</dbReference>
<evidence type="ECO:0000313" key="8">
    <source>
        <dbReference type="EMBL" id="KJZ71691.1"/>
    </source>
</evidence>
<feature type="transmembrane region" description="Helical" evidence="6">
    <location>
        <begin position="183"/>
        <end position="204"/>
    </location>
</feature>
<dbReference type="GO" id="GO:0016020">
    <property type="term" value="C:membrane"/>
    <property type="evidence" value="ECO:0007669"/>
    <property type="project" value="UniProtKB-SubCell"/>
</dbReference>
<dbReference type="InterPro" id="IPR049326">
    <property type="entry name" value="Rhodopsin_dom_fungi"/>
</dbReference>
<feature type="domain" description="Rhodopsin" evidence="7">
    <location>
        <begin position="38"/>
        <end position="279"/>
    </location>
</feature>
<dbReference type="AlphaFoldDB" id="A0A0F7ZGY3"/>
<evidence type="ECO:0000256" key="2">
    <source>
        <dbReference type="ARBA" id="ARBA00022692"/>
    </source>
</evidence>
<comment type="similarity">
    <text evidence="5">Belongs to the SAT4 family.</text>
</comment>
<proteinExistence type="inferred from homology"/>
<feature type="transmembrane region" description="Helical" evidence="6">
    <location>
        <begin position="463"/>
        <end position="484"/>
    </location>
</feature>
<dbReference type="PANTHER" id="PTHR33048">
    <property type="entry name" value="PTH11-LIKE INTEGRAL MEMBRANE PROTEIN (AFU_ORTHOLOGUE AFUA_5G11245)"/>
    <property type="match status" value="1"/>
</dbReference>
<keyword evidence="3 6" id="KW-1133">Transmembrane helix</keyword>
<dbReference type="EMBL" id="KQ030565">
    <property type="protein sequence ID" value="KJZ71691.1"/>
    <property type="molecule type" value="Genomic_DNA"/>
</dbReference>
<evidence type="ECO:0000256" key="4">
    <source>
        <dbReference type="ARBA" id="ARBA00023136"/>
    </source>
</evidence>
<organism evidence="8 9">
    <name type="scientific">Hirsutella minnesotensis 3608</name>
    <dbReference type="NCBI Taxonomy" id="1043627"/>
    <lineage>
        <taxon>Eukaryota</taxon>
        <taxon>Fungi</taxon>
        <taxon>Dikarya</taxon>
        <taxon>Ascomycota</taxon>
        <taxon>Pezizomycotina</taxon>
        <taxon>Sordariomycetes</taxon>
        <taxon>Hypocreomycetidae</taxon>
        <taxon>Hypocreales</taxon>
        <taxon>Ophiocordycipitaceae</taxon>
        <taxon>Hirsutella</taxon>
    </lineage>
</organism>
<accession>A0A0F7ZGY3</accession>
<feature type="transmembrane region" description="Helical" evidence="6">
    <location>
        <begin position="398"/>
        <end position="419"/>
    </location>
</feature>
<evidence type="ECO:0000259" key="7">
    <source>
        <dbReference type="Pfam" id="PF20684"/>
    </source>
</evidence>
<keyword evidence="2 6" id="KW-0812">Transmembrane</keyword>
<feature type="transmembrane region" description="Helical" evidence="6">
    <location>
        <begin position="431"/>
        <end position="456"/>
    </location>
</feature>
<keyword evidence="9" id="KW-1185">Reference proteome</keyword>
<dbReference type="PANTHER" id="PTHR33048:SF96">
    <property type="entry name" value="INTEGRAL MEMBRANE PROTEIN"/>
    <property type="match status" value="1"/>
</dbReference>
<dbReference type="InterPro" id="IPR036259">
    <property type="entry name" value="MFS_trans_sf"/>
</dbReference>
<evidence type="ECO:0000256" key="1">
    <source>
        <dbReference type="ARBA" id="ARBA00004141"/>
    </source>
</evidence>
<name>A0A0F7ZGY3_9HYPO</name>
<evidence type="ECO:0000313" key="9">
    <source>
        <dbReference type="Proteomes" id="UP000054481"/>
    </source>
</evidence>
<feature type="transmembrane region" description="Helical" evidence="6">
    <location>
        <begin position="20"/>
        <end position="42"/>
    </location>
</feature>
<feature type="transmembrane region" description="Helical" evidence="6">
    <location>
        <begin position="490"/>
        <end position="516"/>
    </location>
</feature>
<feature type="transmembrane region" description="Helical" evidence="6">
    <location>
        <begin position="216"/>
        <end position="236"/>
    </location>
</feature>
<dbReference type="Proteomes" id="UP000054481">
    <property type="component" value="Unassembled WGS sequence"/>
</dbReference>
<comment type="subcellular location">
    <subcellularLocation>
        <location evidence="1">Membrane</location>
        <topology evidence="1">Multi-pass membrane protein</topology>
    </subcellularLocation>
</comment>
<reference evidence="8 9" key="1">
    <citation type="journal article" date="2014" name="Genome Biol. Evol.">
        <title>Comparative genomics and transcriptomics analyses reveal divergent lifestyle features of nematode endoparasitic fungus Hirsutella minnesotensis.</title>
        <authorList>
            <person name="Lai Y."/>
            <person name="Liu K."/>
            <person name="Zhang X."/>
            <person name="Zhang X."/>
            <person name="Li K."/>
            <person name="Wang N."/>
            <person name="Shu C."/>
            <person name="Wu Y."/>
            <person name="Wang C."/>
            <person name="Bushley K.E."/>
            <person name="Xiang M."/>
            <person name="Liu X."/>
        </authorList>
    </citation>
    <scope>NUCLEOTIDE SEQUENCE [LARGE SCALE GENOMIC DNA]</scope>
    <source>
        <strain evidence="8 9">3608</strain>
    </source>
</reference>
<protein>
    <recommendedName>
        <fullName evidence="7">Rhodopsin domain-containing protein</fullName>
    </recommendedName>
</protein>
<feature type="transmembrane region" description="Helical" evidence="6">
    <location>
        <begin position="92"/>
        <end position="119"/>
    </location>
</feature>
<feature type="transmembrane region" description="Helical" evidence="6">
    <location>
        <begin position="54"/>
        <end position="72"/>
    </location>
</feature>